<keyword evidence="1" id="KW-1133">Transmembrane helix</keyword>
<proteinExistence type="predicted"/>
<organism evidence="2 3">
    <name type="scientific">Flavobacterium profundi</name>
    <dbReference type="NCBI Taxonomy" id="1774945"/>
    <lineage>
        <taxon>Bacteria</taxon>
        <taxon>Pseudomonadati</taxon>
        <taxon>Bacteroidota</taxon>
        <taxon>Flavobacteriia</taxon>
        <taxon>Flavobacteriales</taxon>
        <taxon>Flavobacteriaceae</taxon>
        <taxon>Flavobacterium</taxon>
    </lineage>
</organism>
<dbReference type="AlphaFoldDB" id="A0A6I4ITB1"/>
<dbReference type="Proteomes" id="UP000431264">
    <property type="component" value="Unassembled WGS sequence"/>
</dbReference>
<evidence type="ECO:0000256" key="1">
    <source>
        <dbReference type="SAM" id="Phobius"/>
    </source>
</evidence>
<comment type="caution">
    <text evidence="2">The sequence shown here is derived from an EMBL/GenBank/DDBJ whole genome shotgun (WGS) entry which is preliminary data.</text>
</comment>
<protein>
    <submittedName>
        <fullName evidence="2">Uncharacterized protein</fullName>
    </submittedName>
</protein>
<dbReference type="RefSeq" id="WP_140998516.1">
    <property type="nucleotide sequence ID" value="NZ_VDCZ01000010.1"/>
</dbReference>
<keyword evidence="1" id="KW-0472">Membrane</keyword>
<gene>
    <name evidence="2" type="ORF">GOQ30_13170</name>
</gene>
<dbReference type="EMBL" id="WQLW01000010">
    <property type="protein sequence ID" value="MVO10117.1"/>
    <property type="molecule type" value="Genomic_DNA"/>
</dbReference>
<sequence>MNLHKITKFAAIILAVVSVLFLGLLMASSEDGADNKWITPLIYLSYIVLAICIGIVLIYVLKNLFSDSENLKKTLISVALFAGVLVVSYLLANGDDVKANGEVYSGSTPKLVGAGLNAFYILTVVALGTMVWAGFTKIKK</sequence>
<keyword evidence="3" id="KW-1185">Reference proteome</keyword>
<evidence type="ECO:0000313" key="2">
    <source>
        <dbReference type="EMBL" id="MVO10117.1"/>
    </source>
</evidence>
<feature type="transmembrane region" description="Helical" evidence="1">
    <location>
        <begin position="73"/>
        <end position="92"/>
    </location>
</feature>
<keyword evidence="1" id="KW-0812">Transmembrane</keyword>
<accession>A0A6I4ITB1</accession>
<dbReference type="OrthoDB" id="1446429at2"/>
<name>A0A6I4ITB1_9FLAO</name>
<feature type="transmembrane region" description="Helical" evidence="1">
    <location>
        <begin position="37"/>
        <end position="61"/>
    </location>
</feature>
<feature type="transmembrane region" description="Helical" evidence="1">
    <location>
        <begin position="112"/>
        <end position="135"/>
    </location>
</feature>
<evidence type="ECO:0000313" key="3">
    <source>
        <dbReference type="Proteomes" id="UP000431264"/>
    </source>
</evidence>
<reference evidence="3" key="1">
    <citation type="submission" date="2019-05" db="EMBL/GenBank/DDBJ databases">
        <title>Flavobacterium profundi sp. nov., isolated from a deep-sea seamount.</title>
        <authorList>
            <person name="Zhang D.-C."/>
        </authorList>
    </citation>
    <scope>NUCLEOTIDE SEQUENCE [LARGE SCALE GENOMIC DNA]</scope>
    <source>
        <strain evidence="3">TP390</strain>
    </source>
</reference>